<keyword evidence="3" id="KW-1185">Reference proteome</keyword>
<reference evidence="3" key="1">
    <citation type="journal article" date="2015" name="BMC Genomics">
        <title>Genomic and transcriptomic analysis of the endophytic fungus Pestalotiopsis fici reveals its lifestyle and high potential for synthesis of natural products.</title>
        <authorList>
            <person name="Wang X."/>
            <person name="Zhang X."/>
            <person name="Liu L."/>
            <person name="Xiang M."/>
            <person name="Wang W."/>
            <person name="Sun X."/>
            <person name="Che Y."/>
            <person name="Guo L."/>
            <person name="Liu G."/>
            <person name="Guo L."/>
            <person name="Wang C."/>
            <person name="Yin W.B."/>
            <person name="Stadler M."/>
            <person name="Zhang X."/>
            <person name="Liu X."/>
        </authorList>
    </citation>
    <scope>NUCLEOTIDE SEQUENCE [LARGE SCALE GENOMIC DNA]</scope>
    <source>
        <strain evidence="3">W106-1 / CGMCC3.15140</strain>
    </source>
</reference>
<dbReference type="Proteomes" id="UP000030651">
    <property type="component" value="Unassembled WGS sequence"/>
</dbReference>
<accession>W3XRX3</accession>
<evidence type="ECO:0000313" key="3">
    <source>
        <dbReference type="Proteomes" id="UP000030651"/>
    </source>
</evidence>
<dbReference type="GeneID" id="19267098"/>
<evidence type="ECO:0008006" key="4">
    <source>
        <dbReference type="Google" id="ProtNLM"/>
    </source>
</evidence>
<dbReference type="RefSeq" id="XP_007828857.1">
    <property type="nucleotide sequence ID" value="XM_007830666.1"/>
</dbReference>
<name>W3XRX3_PESFW</name>
<dbReference type="PANTHER" id="PTHR31569:SF4">
    <property type="entry name" value="SWIM-TYPE DOMAIN-CONTAINING PROTEIN"/>
    <property type="match status" value="1"/>
</dbReference>
<dbReference type="OrthoDB" id="4579506at2759"/>
<dbReference type="KEGG" id="pfy:PFICI_02085"/>
<organism evidence="2 3">
    <name type="scientific">Pestalotiopsis fici (strain W106-1 / CGMCC3.15140)</name>
    <dbReference type="NCBI Taxonomy" id="1229662"/>
    <lineage>
        <taxon>Eukaryota</taxon>
        <taxon>Fungi</taxon>
        <taxon>Dikarya</taxon>
        <taxon>Ascomycota</taxon>
        <taxon>Pezizomycotina</taxon>
        <taxon>Sordariomycetes</taxon>
        <taxon>Xylariomycetidae</taxon>
        <taxon>Amphisphaeriales</taxon>
        <taxon>Sporocadaceae</taxon>
        <taxon>Pestalotiopsis</taxon>
    </lineage>
</organism>
<feature type="region of interest" description="Disordered" evidence="1">
    <location>
        <begin position="1"/>
        <end position="28"/>
    </location>
</feature>
<dbReference type="HOGENOM" id="CLU_073106_0_0_1"/>
<dbReference type="InParanoid" id="W3XRX3"/>
<dbReference type="eggNOG" id="ENOG502S9FG">
    <property type="taxonomic scope" value="Eukaryota"/>
</dbReference>
<gene>
    <name evidence="2" type="ORF">PFICI_02085</name>
</gene>
<evidence type="ECO:0000256" key="1">
    <source>
        <dbReference type="SAM" id="MobiDB-lite"/>
    </source>
</evidence>
<dbReference type="EMBL" id="KI912109">
    <property type="protein sequence ID" value="ETS88257.1"/>
    <property type="molecule type" value="Genomic_DNA"/>
</dbReference>
<dbReference type="OMA" id="RTGCPFK"/>
<dbReference type="InterPro" id="IPR052579">
    <property type="entry name" value="Zinc_finger_SWIM"/>
</dbReference>
<sequence length="226" mass="24760">MENNDNQAEMAEFELTPPPNGGPSGGPPCATMEELMESLNKHAAQHGYALIRRNASNYREGKPTSYGVYCDRGKPRASKSAGIRSRSSRLIGCEFKGKIRALQTDGWKWTFAIVKSAHNHPPSSNGTAHPMLRRFTKEQKRYIGALARHGIRPQAIQSSLEQDFPGHPFVIKDINNLIASQRANEKQSSSAAATAQTAPVAPVAPVAPMAPIMENEQVDDDLFRLL</sequence>
<dbReference type="PANTHER" id="PTHR31569">
    <property type="entry name" value="SWIM-TYPE DOMAIN-CONTAINING PROTEIN"/>
    <property type="match status" value="1"/>
</dbReference>
<dbReference type="AlphaFoldDB" id="W3XRX3"/>
<evidence type="ECO:0000313" key="2">
    <source>
        <dbReference type="EMBL" id="ETS88257.1"/>
    </source>
</evidence>
<proteinExistence type="predicted"/>
<protein>
    <recommendedName>
        <fullName evidence="4">FAR1 domain-containing protein</fullName>
    </recommendedName>
</protein>